<feature type="domain" description="PAS" evidence="17">
    <location>
        <begin position="268"/>
        <end position="338"/>
    </location>
</feature>
<dbReference type="SMART" id="SM00091">
    <property type="entry name" value="PAS"/>
    <property type="match status" value="4"/>
</dbReference>
<dbReference type="CDD" id="cd16922">
    <property type="entry name" value="HATPase_EvgS-ArcB-TorS-like"/>
    <property type="match status" value="1"/>
</dbReference>
<dbReference type="InterPro" id="IPR001610">
    <property type="entry name" value="PAC"/>
</dbReference>
<feature type="domain" description="PAC" evidence="18">
    <location>
        <begin position="87"/>
        <end position="138"/>
    </location>
</feature>
<dbReference type="GO" id="GO:0005886">
    <property type="term" value="C:plasma membrane"/>
    <property type="evidence" value="ECO:0007669"/>
    <property type="project" value="TreeGrafter"/>
</dbReference>
<dbReference type="InterPro" id="IPR003661">
    <property type="entry name" value="HisK_dim/P_dom"/>
</dbReference>
<keyword evidence="6" id="KW-0547">Nucleotide-binding</keyword>
<dbReference type="Pfam" id="PF02518">
    <property type="entry name" value="HATPase_c"/>
    <property type="match status" value="1"/>
</dbReference>
<feature type="coiled-coil region" evidence="14">
    <location>
        <begin position="251"/>
        <end position="278"/>
    </location>
</feature>
<evidence type="ECO:0000256" key="14">
    <source>
        <dbReference type="SAM" id="Coils"/>
    </source>
</evidence>
<name>A0A172ZEL3_9BACL</name>
<dbReference type="SUPFAM" id="SSF55785">
    <property type="entry name" value="PYP-like sensor domain (PAS domain)"/>
    <property type="match status" value="4"/>
</dbReference>
<evidence type="ECO:0000256" key="5">
    <source>
        <dbReference type="ARBA" id="ARBA00022679"/>
    </source>
</evidence>
<evidence type="ECO:0000256" key="2">
    <source>
        <dbReference type="ARBA" id="ARBA00006402"/>
    </source>
</evidence>
<accession>A0A172ZEL3</accession>
<dbReference type="Pfam" id="PF00512">
    <property type="entry name" value="HisKA"/>
    <property type="match status" value="1"/>
</dbReference>
<comment type="subunit">
    <text evidence="10">At low DSF concentrations, interacts with RpfF.</text>
</comment>
<protein>
    <recommendedName>
        <fullName evidence="12">Circadian input-output histidine kinase CikA</fullName>
        <ecNumber evidence="3">2.7.13.3</ecNumber>
    </recommendedName>
    <alternativeName>
        <fullName evidence="11">Sensory/regulatory protein RpfC</fullName>
    </alternativeName>
</protein>
<dbReference type="InterPro" id="IPR001789">
    <property type="entry name" value="Sig_transdc_resp-reg_receiver"/>
</dbReference>
<dbReference type="Pfam" id="PF08447">
    <property type="entry name" value="PAS_3"/>
    <property type="match status" value="1"/>
</dbReference>
<dbReference type="SMART" id="SM00448">
    <property type="entry name" value="REC"/>
    <property type="match status" value="1"/>
</dbReference>
<dbReference type="InterPro" id="IPR013656">
    <property type="entry name" value="PAS_4"/>
</dbReference>
<dbReference type="CDD" id="cd00130">
    <property type="entry name" value="PAS"/>
    <property type="match status" value="4"/>
</dbReference>
<dbReference type="InterPro" id="IPR003594">
    <property type="entry name" value="HATPase_dom"/>
</dbReference>
<evidence type="ECO:0000259" key="18">
    <source>
        <dbReference type="PROSITE" id="PS50113"/>
    </source>
</evidence>
<evidence type="ECO:0000256" key="8">
    <source>
        <dbReference type="ARBA" id="ARBA00022840"/>
    </source>
</evidence>
<keyword evidence="8" id="KW-0067">ATP-binding</keyword>
<dbReference type="CDD" id="cd17546">
    <property type="entry name" value="REC_hyHK_CKI1_RcsC-like"/>
    <property type="match status" value="1"/>
</dbReference>
<dbReference type="PRINTS" id="PR00344">
    <property type="entry name" value="BCTRLSENSOR"/>
</dbReference>
<dbReference type="PANTHER" id="PTHR43047:SF71">
    <property type="entry name" value="HISTIDINE KINASE CONTAINING CHEY-HOMOLOGOUS RECEIVER DOMAIN-RELATED"/>
    <property type="match status" value="1"/>
</dbReference>
<keyword evidence="5" id="KW-0808">Transferase</keyword>
<dbReference type="GO" id="GO:0005524">
    <property type="term" value="F:ATP binding"/>
    <property type="evidence" value="ECO:0007669"/>
    <property type="project" value="UniProtKB-KW"/>
</dbReference>
<evidence type="ECO:0000313" key="20">
    <source>
        <dbReference type="Proteomes" id="UP000078148"/>
    </source>
</evidence>
<dbReference type="SUPFAM" id="SSF55874">
    <property type="entry name" value="ATPase domain of HSP90 chaperone/DNA topoisomerase II/histidine kinase"/>
    <property type="match status" value="1"/>
</dbReference>
<organism evidence="19 20">
    <name type="scientific">Paenibacillus bovis</name>
    <dbReference type="NCBI Taxonomy" id="1616788"/>
    <lineage>
        <taxon>Bacteria</taxon>
        <taxon>Bacillati</taxon>
        <taxon>Bacillota</taxon>
        <taxon>Bacilli</taxon>
        <taxon>Bacillales</taxon>
        <taxon>Paenibacillaceae</taxon>
        <taxon>Paenibacillus</taxon>
    </lineage>
</organism>
<evidence type="ECO:0000313" key="19">
    <source>
        <dbReference type="EMBL" id="ANF96094.1"/>
    </source>
</evidence>
<dbReference type="SUPFAM" id="SSF52172">
    <property type="entry name" value="CheY-like"/>
    <property type="match status" value="1"/>
</dbReference>
<dbReference type="InterPro" id="IPR011006">
    <property type="entry name" value="CheY-like_superfamily"/>
</dbReference>
<dbReference type="InterPro" id="IPR000700">
    <property type="entry name" value="PAS-assoc_C"/>
</dbReference>
<evidence type="ECO:0000256" key="1">
    <source>
        <dbReference type="ARBA" id="ARBA00000085"/>
    </source>
</evidence>
<feature type="domain" description="PAC" evidence="18">
    <location>
        <begin position="214"/>
        <end position="267"/>
    </location>
</feature>
<evidence type="ECO:0000256" key="10">
    <source>
        <dbReference type="ARBA" id="ARBA00064003"/>
    </source>
</evidence>
<evidence type="ECO:0000259" key="16">
    <source>
        <dbReference type="PROSITE" id="PS50110"/>
    </source>
</evidence>
<dbReference type="Gene3D" id="3.30.565.10">
    <property type="entry name" value="Histidine kinase-like ATPase, C-terminal domain"/>
    <property type="match status" value="1"/>
</dbReference>
<dbReference type="OrthoDB" id="9815750at2"/>
<evidence type="ECO:0000256" key="3">
    <source>
        <dbReference type="ARBA" id="ARBA00012438"/>
    </source>
</evidence>
<dbReference type="InterPro" id="IPR000014">
    <property type="entry name" value="PAS"/>
</dbReference>
<dbReference type="FunFam" id="3.30.565.10:FF:000010">
    <property type="entry name" value="Sensor histidine kinase RcsC"/>
    <property type="match status" value="1"/>
</dbReference>
<feature type="domain" description="PAS" evidence="17">
    <location>
        <begin position="14"/>
        <end position="57"/>
    </location>
</feature>
<comment type="similarity">
    <text evidence="2">In the N-terminal section; belongs to the phytochrome family.</text>
</comment>
<dbReference type="Gene3D" id="1.10.287.130">
    <property type="match status" value="1"/>
</dbReference>
<dbReference type="PROSITE" id="PS50110">
    <property type="entry name" value="RESPONSE_REGULATORY"/>
    <property type="match status" value="1"/>
</dbReference>
<dbReference type="PANTHER" id="PTHR43047">
    <property type="entry name" value="TWO-COMPONENT HISTIDINE PROTEIN KINASE"/>
    <property type="match status" value="1"/>
</dbReference>
<dbReference type="InterPro" id="IPR035965">
    <property type="entry name" value="PAS-like_dom_sf"/>
</dbReference>
<dbReference type="KEGG" id="pbv:AR543_08845"/>
<dbReference type="InterPro" id="IPR013655">
    <property type="entry name" value="PAS_fold_3"/>
</dbReference>
<dbReference type="CDD" id="cd00082">
    <property type="entry name" value="HisKA"/>
    <property type="match status" value="1"/>
</dbReference>
<dbReference type="SMART" id="SM00387">
    <property type="entry name" value="HATPase_c"/>
    <property type="match status" value="1"/>
</dbReference>
<gene>
    <name evidence="19" type="ORF">AR543_08845</name>
</gene>
<keyword evidence="20" id="KW-1185">Reference proteome</keyword>
<dbReference type="InterPro" id="IPR036097">
    <property type="entry name" value="HisK_dim/P_sf"/>
</dbReference>
<evidence type="ECO:0000256" key="7">
    <source>
        <dbReference type="ARBA" id="ARBA00022777"/>
    </source>
</evidence>
<feature type="domain" description="Response regulatory" evidence="16">
    <location>
        <begin position="792"/>
        <end position="909"/>
    </location>
</feature>
<evidence type="ECO:0000256" key="6">
    <source>
        <dbReference type="ARBA" id="ARBA00022741"/>
    </source>
</evidence>
<dbReference type="SUPFAM" id="SSF47384">
    <property type="entry name" value="Homodimeric domain of signal transducing histidine kinase"/>
    <property type="match status" value="1"/>
</dbReference>
<dbReference type="Gene3D" id="3.40.50.2300">
    <property type="match status" value="1"/>
</dbReference>
<dbReference type="Pfam" id="PF13426">
    <property type="entry name" value="PAS_9"/>
    <property type="match status" value="1"/>
</dbReference>
<evidence type="ECO:0000259" key="17">
    <source>
        <dbReference type="PROSITE" id="PS50112"/>
    </source>
</evidence>
<dbReference type="InterPro" id="IPR036890">
    <property type="entry name" value="HATPase_C_sf"/>
</dbReference>
<evidence type="ECO:0000256" key="12">
    <source>
        <dbReference type="ARBA" id="ARBA00074306"/>
    </source>
</evidence>
<dbReference type="InterPro" id="IPR005467">
    <property type="entry name" value="His_kinase_dom"/>
</dbReference>
<dbReference type="SMART" id="SM00388">
    <property type="entry name" value="HisKA"/>
    <property type="match status" value="1"/>
</dbReference>
<dbReference type="Proteomes" id="UP000078148">
    <property type="component" value="Chromosome"/>
</dbReference>
<dbReference type="PROSITE" id="PS50109">
    <property type="entry name" value="HIS_KIN"/>
    <property type="match status" value="1"/>
</dbReference>
<evidence type="ECO:0000256" key="11">
    <source>
        <dbReference type="ARBA" id="ARBA00068150"/>
    </source>
</evidence>
<feature type="domain" description="PAC" evidence="18">
    <location>
        <begin position="340"/>
        <end position="391"/>
    </location>
</feature>
<evidence type="ECO:0000256" key="13">
    <source>
        <dbReference type="PROSITE-ProRule" id="PRU00169"/>
    </source>
</evidence>
<evidence type="ECO:0000256" key="4">
    <source>
        <dbReference type="ARBA" id="ARBA00022553"/>
    </source>
</evidence>
<feature type="domain" description="PAS" evidence="17">
    <location>
        <begin position="158"/>
        <end position="211"/>
    </location>
</feature>
<dbReference type="SMART" id="SM00086">
    <property type="entry name" value="PAC"/>
    <property type="match status" value="4"/>
</dbReference>
<dbReference type="GO" id="GO:0009927">
    <property type="term" value="F:histidine phosphotransfer kinase activity"/>
    <property type="evidence" value="ECO:0007669"/>
    <property type="project" value="TreeGrafter"/>
</dbReference>
<dbReference type="InterPro" id="IPR004358">
    <property type="entry name" value="Sig_transdc_His_kin-like_C"/>
</dbReference>
<keyword evidence="14" id="KW-0175">Coiled coil</keyword>
<dbReference type="Pfam" id="PF08448">
    <property type="entry name" value="PAS_4"/>
    <property type="match status" value="2"/>
</dbReference>
<comment type="catalytic activity">
    <reaction evidence="1">
        <text>ATP + protein L-histidine = ADP + protein N-phospho-L-histidine.</text>
        <dbReference type="EC" id="2.7.13.3"/>
    </reaction>
</comment>
<proteinExistence type="inferred from homology"/>
<dbReference type="GO" id="GO:0000155">
    <property type="term" value="F:phosphorelay sensor kinase activity"/>
    <property type="evidence" value="ECO:0007669"/>
    <property type="project" value="InterPro"/>
</dbReference>
<dbReference type="RefSeq" id="WP_060533646.1">
    <property type="nucleotide sequence ID" value="NZ_CP013023.1"/>
</dbReference>
<reference evidence="19 20" key="2">
    <citation type="journal article" date="2016" name="Int. J. Syst. Evol. Microbiol.">
        <title>Paenibacillus bovis sp. nov., isolated from raw yak (Bos grunniens) milk.</title>
        <authorList>
            <person name="Gao C."/>
            <person name="Han J."/>
            <person name="Liu Z."/>
            <person name="Xu X."/>
            <person name="Hang F."/>
            <person name="Wu Z."/>
        </authorList>
    </citation>
    <scope>NUCLEOTIDE SEQUENCE [LARGE SCALE GENOMIC DNA]</scope>
    <source>
        <strain evidence="19 20">BD3526</strain>
    </source>
</reference>
<keyword evidence="9" id="KW-0902">Two-component regulatory system</keyword>
<evidence type="ECO:0000256" key="9">
    <source>
        <dbReference type="ARBA" id="ARBA00023012"/>
    </source>
</evidence>
<feature type="domain" description="PAS" evidence="17">
    <location>
        <begin position="399"/>
        <end position="446"/>
    </location>
</feature>
<reference evidence="20" key="1">
    <citation type="submission" date="2015-10" db="EMBL/GenBank/DDBJ databases">
        <title>Genome of Paenibacillus bovis sp. nov.</title>
        <authorList>
            <person name="Wu Z."/>
            <person name="Gao C."/>
            <person name="Liu Z."/>
            <person name="Zheng H."/>
        </authorList>
    </citation>
    <scope>NUCLEOTIDE SEQUENCE [LARGE SCALE GENOMIC DNA]</scope>
    <source>
        <strain evidence="20">BD3526</strain>
    </source>
</reference>
<evidence type="ECO:0000259" key="15">
    <source>
        <dbReference type="PROSITE" id="PS50109"/>
    </source>
</evidence>
<dbReference type="AlphaFoldDB" id="A0A172ZEL3"/>
<dbReference type="STRING" id="1616788.AR543_08845"/>
<keyword evidence="7 19" id="KW-0418">Kinase</keyword>
<sequence length="922" mass="104198">MKQNHTELLLQLISESTLQDSLFTNSPDGILILDHTGVLVCANPAIRHMTGYHFEELYIFTESHLQTCRTIQPLQNAISQALSGTASTLEMETVHKNRSKIWLQMTFTPIQHTGEVIGIYVICRDITSQKIMEQQIRQSEKDFRLISEYSLDFISRHMADKEASYLYASPACKTILGYEPEDMLGKSAYDFFHPDDIQVVTRYLEQMLNRESAYTVSYRMRAKAGHYLWIESTGRYSYNEQTGEIEEIIAVSRDITDRKKAERQLKESEQRYKSLFEYNPASVYSFDWEGNYTSSNSNLALLLGYPLEQIMKMSFHDIIVPDKIEDTNRHFEAARSGIPQNYETTVVHSSGKMIDISVINVPIIVDSEIVGVYGIASDVTERKEYIRKLEKLDYEHDLILSSVSEGIFGLNKDGKVMFTNPATLSMLGFSQSEFKGHYSHHIINPSAPGGVPYSIEECPICATIRDGIPRSVKEGIFWKKNGSSCLVEYNINPIIVNEQTQGAVIVFRDITNEREVLRQKELAEQAASAKSDFLAMMSHEIRTPMNGVLGMTNLLLDTDLNETQRDYAGIIRNSGTSLMRILNDVLDFSKIEAGKFSLEPEEFDLEVLVEHVAELFTPAAMEKKLDLSWYVSPGLPRKIVADPDRLRQILSNLVGNAIKFTDKGTIGIIVDKLYEDSDKKQLMLEFLVEDTGVGIAEDKKNLLFQSFSQLHPALNRKYGGTGLGLSICKKLIELMGGTIHVESRENIGSIFRFILPCSWLGTEQIAEEETEQIAAMDLEWINHDELDVSDLSILIAEDHPVNQQLLEDIIRKFGCQVDTVSNGVEAYAAIVRHHYDLVFMDIQMPMMDGIAVSNLIQQLLPPEARPTIVAVTANVGSDIQAECLRSGMLDVIGKPIHPTEIRRVLVEQQNRQQTAQNNHLHP</sequence>
<dbReference type="Pfam" id="PF00072">
    <property type="entry name" value="Response_reg"/>
    <property type="match status" value="1"/>
</dbReference>
<dbReference type="EMBL" id="CP013023">
    <property type="protein sequence ID" value="ANF96094.1"/>
    <property type="molecule type" value="Genomic_DNA"/>
</dbReference>
<dbReference type="Gene3D" id="3.30.450.20">
    <property type="entry name" value="PAS domain"/>
    <property type="match status" value="4"/>
</dbReference>
<feature type="domain" description="Histidine kinase" evidence="15">
    <location>
        <begin position="536"/>
        <end position="759"/>
    </location>
</feature>
<dbReference type="NCBIfam" id="TIGR00229">
    <property type="entry name" value="sensory_box"/>
    <property type="match status" value="4"/>
</dbReference>
<keyword evidence="4 13" id="KW-0597">Phosphoprotein</keyword>
<dbReference type="PROSITE" id="PS50112">
    <property type="entry name" value="PAS"/>
    <property type="match status" value="4"/>
</dbReference>
<dbReference type="PROSITE" id="PS50113">
    <property type="entry name" value="PAC"/>
    <property type="match status" value="3"/>
</dbReference>
<dbReference type="EC" id="2.7.13.3" evidence="3"/>
<dbReference type="FunFam" id="1.10.287.130:FF:000002">
    <property type="entry name" value="Two-component osmosensing histidine kinase"/>
    <property type="match status" value="1"/>
</dbReference>
<feature type="modified residue" description="4-aspartylphosphate" evidence="13">
    <location>
        <position position="841"/>
    </location>
</feature>